<dbReference type="GeneID" id="14874005"/>
<dbReference type="InterPro" id="IPR036409">
    <property type="entry name" value="Aldolase_II/adducin_N_sf"/>
</dbReference>
<reference evidence="3" key="1">
    <citation type="journal article" date="2011" name="Genome Res.">
        <title>Phylogeny-wide analysis of social amoeba genomes highlights ancient origins for complex intercellular communication.</title>
        <authorList>
            <person name="Heidel A.J."/>
            <person name="Lawal H.M."/>
            <person name="Felder M."/>
            <person name="Schilde C."/>
            <person name="Helps N.R."/>
            <person name="Tunggal B."/>
            <person name="Rivero F."/>
            <person name="John U."/>
            <person name="Schleicher M."/>
            <person name="Eichinger L."/>
            <person name="Platzer M."/>
            <person name="Noegel A.A."/>
            <person name="Schaap P."/>
            <person name="Gloeckner G."/>
        </authorList>
    </citation>
    <scope>NUCLEOTIDE SEQUENCE [LARGE SCALE GENOMIC DNA]</scope>
    <source>
        <strain evidence="3">SH3</strain>
    </source>
</reference>
<dbReference type="EMBL" id="GL883010">
    <property type="protein sequence ID" value="EGG21159.1"/>
    <property type="molecule type" value="Genomic_DNA"/>
</dbReference>
<gene>
    <name evidence="2" type="primary">ahhA</name>
    <name evidence="2" type="ORF">DFA_01034</name>
</gene>
<dbReference type="GO" id="GO:0031154">
    <property type="term" value="P:culmination involved in sorocarp development"/>
    <property type="evidence" value="ECO:0007669"/>
    <property type="project" value="EnsemblProtists"/>
</dbReference>
<dbReference type="PANTHER" id="PTHR10672:SF3">
    <property type="entry name" value="PROTEIN HU-LI TAI SHAO"/>
    <property type="match status" value="1"/>
</dbReference>
<dbReference type="NCBIfam" id="NF005451">
    <property type="entry name" value="PRK07044.1"/>
    <property type="match status" value="1"/>
</dbReference>
<keyword evidence="3" id="KW-1185">Reference proteome</keyword>
<evidence type="ECO:0000313" key="2">
    <source>
        <dbReference type="EMBL" id="EGG21159.1"/>
    </source>
</evidence>
<evidence type="ECO:0000259" key="1">
    <source>
        <dbReference type="SMART" id="SM01007"/>
    </source>
</evidence>
<name>F4PV43_CACFS</name>
<dbReference type="AlphaFoldDB" id="F4PV43"/>
<proteinExistence type="predicted"/>
<dbReference type="STRING" id="1054147.F4PV43"/>
<dbReference type="SUPFAM" id="SSF53639">
    <property type="entry name" value="AraD/HMP-PK domain-like"/>
    <property type="match status" value="1"/>
</dbReference>
<dbReference type="KEGG" id="dfa:DFA_01034"/>
<dbReference type="Gene3D" id="3.40.225.10">
    <property type="entry name" value="Class II aldolase/adducin N-terminal domain"/>
    <property type="match status" value="1"/>
</dbReference>
<dbReference type="OMA" id="EAVFWFV"/>
<dbReference type="Pfam" id="PF00596">
    <property type="entry name" value="Aldolase_II"/>
    <property type="match status" value="1"/>
</dbReference>
<feature type="domain" description="Class II aldolase/adducin N-terminal" evidence="1">
    <location>
        <begin position="28"/>
        <end position="209"/>
    </location>
</feature>
<evidence type="ECO:0000313" key="3">
    <source>
        <dbReference type="Proteomes" id="UP000007797"/>
    </source>
</evidence>
<dbReference type="RefSeq" id="XP_004359009.1">
    <property type="nucleotide sequence ID" value="XM_004358952.1"/>
</dbReference>
<dbReference type="GO" id="GO:0051015">
    <property type="term" value="F:actin filament binding"/>
    <property type="evidence" value="ECO:0007669"/>
    <property type="project" value="TreeGrafter"/>
</dbReference>
<dbReference type="SMART" id="SM01007">
    <property type="entry name" value="Aldolase_II"/>
    <property type="match status" value="1"/>
</dbReference>
<dbReference type="OrthoDB" id="3238794at2759"/>
<dbReference type="PANTHER" id="PTHR10672">
    <property type="entry name" value="ADDUCIN"/>
    <property type="match status" value="1"/>
</dbReference>
<protein>
    <submittedName>
        <fullName evidence="2">Alpha adducin</fullName>
    </submittedName>
</protein>
<sequence length="297" mass="33108">MTTQEKVGHFSSCAGATKWSDEERKARIELAATYRMVALMGWDELIYNHLTIRIPGTEHILLNPFGLRFDEVTASSLVKLDLDGNLIDEGSTTYGFNRTGYVIHGAIHRARPDINATLHTHHASIVAVSSLKCGLVHFHQNSFLFGEVAYHDYEGISTDIDEQKRIVAALGPTSKNLILRNHGVVSCGSTIQEAFFYLYQVTKSCEVQIQALSACGGDVSKLNIPTKEISDKSFRISSQFNVEGVGMKEWDCLIRKLDKLDPSYKFIDESRPYNIGTLKDSDRLISMLISALESRSS</sequence>
<dbReference type="Proteomes" id="UP000007797">
    <property type="component" value="Unassembled WGS sequence"/>
</dbReference>
<accession>F4PV43</accession>
<dbReference type="GO" id="GO:0005856">
    <property type="term" value="C:cytoskeleton"/>
    <property type="evidence" value="ECO:0007669"/>
    <property type="project" value="TreeGrafter"/>
</dbReference>
<dbReference type="InterPro" id="IPR051017">
    <property type="entry name" value="Aldolase-II_Adducin_sf"/>
</dbReference>
<dbReference type="InterPro" id="IPR001303">
    <property type="entry name" value="Aldolase_II/adducin_N"/>
</dbReference>
<organism evidence="2 3">
    <name type="scientific">Cavenderia fasciculata</name>
    <name type="common">Slime mold</name>
    <name type="synonym">Dictyostelium fasciculatum</name>
    <dbReference type="NCBI Taxonomy" id="261658"/>
    <lineage>
        <taxon>Eukaryota</taxon>
        <taxon>Amoebozoa</taxon>
        <taxon>Evosea</taxon>
        <taxon>Eumycetozoa</taxon>
        <taxon>Dictyostelia</taxon>
        <taxon>Acytosteliales</taxon>
        <taxon>Cavenderiaceae</taxon>
        <taxon>Cavenderia</taxon>
    </lineage>
</organism>